<comment type="caution">
    <text evidence="1">The sequence shown here is derived from an EMBL/GenBank/DDBJ whole genome shotgun (WGS) entry which is preliminary data.</text>
</comment>
<dbReference type="Proteomes" id="UP000423257">
    <property type="component" value="Unassembled WGS sequence"/>
</dbReference>
<dbReference type="AlphaFoldDB" id="A0A6H9RWP1"/>
<feature type="non-terminal residue" evidence="1">
    <location>
        <position position="1"/>
    </location>
</feature>
<evidence type="ECO:0000313" key="1">
    <source>
        <dbReference type="EMBL" id="KAB0542398.1"/>
    </source>
</evidence>
<sequence>CLRDGLIPDAALNSHRLTLGDVADSFSTLLDPSQGVVKAIIEC</sequence>
<dbReference type="EMBL" id="VZPQ01000612">
    <property type="protein sequence ID" value="KAB0542398.1"/>
    <property type="molecule type" value="Genomic_DNA"/>
</dbReference>
<gene>
    <name evidence="1" type="ORF">F7R03_31265</name>
</gene>
<reference evidence="1 2" key="1">
    <citation type="submission" date="2019-09" db="EMBL/GenBank/DDBJ databases">
        <title>Draft genome sequences of 48 bacterial type strains from the CCUG.</title>
        <authorList>
            <person name="Tunovic T."/>
            <person name="Pineiro-Iglesias B."/>
            <person name="Unosson C."/>
            <person name="Inganas E."/>
            <person name="Ohlen M."/>
            <person name="Cardew S."/>
            <person name="Jensie-Markopoulos S."/>
            <person name="Salva-Serra F."/>
            <person name="Jaen-Luchoro D."/>
            <person name="Karlsson R."/>
            <person name="Svensson-Stadler L."/>
            <person name="Chun J."/>
            <person name="Moore E."/>
        </authorList>
    </citation>
    <scope>NUCLEOTIDE SEQUENCE [LARGE SCALE GENOMIC DNA]</scope>
    <source>
        <strain evidence="1 2">CCUG 51524</strain>
    </source>
</reference>
<proteinExistence type="predicted"/>
<evidence type="ECO:0000313" key="2">
    <source>
        <dbReference type="Proteomes" id="UP000423257"/>
    </source>
</evidence>
<organism evidence="1 2">
    <name type="scientific">Pseudomonas palleroniana</name>
    <dbReference type="NCBI Taxonomy" id="191390"/>
    <lineage>
        <taxon>Bacteria</taxon>
        <taxon>Pseudomonadati</taxon>
        <taxon>Pseudomonadota</taxon>
        <taxon>Gammaproteobacteria</taxon>
        <taxon>Pseudomonadales</taxon>
        <taxon>Pseudomonadaceae</taxon>
        <taxon>Pseudomonas</taxon>
    </lineage>
</organism>
<accession>A0A6H9RWP1</accession>
<protein>
    <submittedName>
        <fullName evidence="1">Dehydrogenase</fullName>
    </submittedName>
</protein>
<name>A0A6H9RWP1_9PSED</name>